<gene>
    <name evidence="1" type="ORF">DCHRY22_LOCUS4159</name>
</gene>
<dbReference type="OrthoDB" id="8137614at2759"/>
<dbReference type="AlphaFoldDB" id="A0A8J2QJ93"/>
<name>A0A8J2QJ93_9NEOP</name>
<comment type="caution">
    <text evidence="1">The sequence shown here is derived from an EMBL/GenBank/DDBJ whole genome shotgun (WGS) entry which is preliminary data.</text>
</comment>
<keyword evidence="2" id="KW-1185">Reference proteome</keyword>
<evidence type="ECO:0000313" key="2">
    <source>
        <dbReference type="Proteomes" id="UP000789524"/>
    </source>
</evidence>
<sequence length="122" mass="13592">MEKLLEVSIEKEKCINTEVVSVNDFSKMVSKKKMKWLHSQLPSCSGLESSGPSQLRASFLTVAHLLLRNVPSALALKFLLTDSLLAVIRFCRGLTHFGSVEVSLNPEMDFNGPSELRKISKE</sequence>
<dbReference type="Proteomes" id="UP000789524">
    <property type="component" value="Unassembled WGS sequence"/>
</dbReference>
<organism evidence="1 2">
    <name type="scientific">Danaus chrysippus</name>
    <name type="common">African queen</name>
    <dbReference type="NCBI Taxonomy" id="151541"/>
    <lineage>
        <taxon>Eukaryota</taxon>
        <taxon>Metazoa</taxon>
        <taxon>Ecdysozoa</taxon>
        <taxon>Arthropoda</taxon>
        <taxon>Hexapoda</taxon>
        <taxon>Insecta</taxon>
        <taxon>Pterygota</taxon>
        <taxon>Neoptera</taxon>
        <taxon>Endopterygota</taxon>
        <taxon>Lepidoptera</taxon>
        <taxon>Glossata</taxon>
        <taxon>Ditrysia</taxon>
        <taxon>Papilionoidea</taxon>
        <taxon>Nymphalidae</taxon>
        <taxon>Danainae</taxon>
        <taxon>Danaini</taxon>
        <taxon>Danaina</taxon>
        <taxon>Danaus</taxon>
        <taxon>Anosia</taxon>
    </lineage>
</organism>
<accession>A0A8J2QJ93</accession>
<proteinExistence type="predicted"/>
<dbReference type="EMBL" id="CAKASE010000049">
    <property type="protein sequence ID" value="CAG9562893.1"/>
    <property type="molecule type" value="Genomic_DNA"/>
</dbReference>
<protein>
    <submittedName>
        <fullName evidence="1">(African queen) hypothetical protein</fullName>
    </submittedName>
</protein>
<evidence type="ECO:0000313" key="1">
    <source>
        <dbReference type="EMBL" id="CAG9562893.1"/>
    </source>
</evidence>
<reference evidence="1" key="1">
    <citation type="submission" date="2021-09" db="EMBL/GenBank/DDBJ databases">
        <authorList>
            <person name="Martin H S."/>
        </authorList>
    </citation>
    <scope>NUCLEOTIDE SEQUENCE</scope>
</reference>